<dbReference type="AlphaFoldDB" id="A0A3N3E1V3"/>
<evidence type="ECO:0000313" key="1">
    <source>
        <dbReference type="EMBL" id="ROV60580.1"/>
    </source>
</evidence>
<reference evidence="1 2" key="1">
    <citation type="submission" date="2018-11" db="EMBL/GenBank/DDBJ databases">
        <title>Vibrio ponticus strain CAIM 1751 pathogenic for the snapper Lutjanus guttatus.</title>
        <authorList>
            <person name="Soto-Rodriguez S."/>
            <person name="Lozano-Olvera R."/>
            <person name="Gomez-Gil B."/>
        </authorList>
    </citation>
    <scope>NUCLEOTIDE SEQUENCE [LARGE SCALE GENOMIC DNA]</scope>
    <source>
        <strain evidence="1 2">CAIM 1751</strain>
    </source>
</reference>
<sequence length="109" mass="12034">MLNLNTIDYIAAILQDSYIAHIWKPNVIDSPAINSNLSQSLLALLAAILARITPNVAPVFEIASGLSKNINQCAMAHADTTSKTKLKYNVNPKIRNELFFERLNFAPPI</sequence>
<accession>A0A3N3E1V3</accession>
<evidence type="ECO:0000313" key="2">
    <source>
        <dbReference type="Proteomes" id="UP000278792"/>
    </source>
</evidence>
<dbReference type="Proteomes" id="UP000278792">
    <property type="component" value="Unassembled WGS sequence"/>
</dbReference>
<organism evidence="1 2">
    <name type="scientific">Vibrio ponticus</name>
    <dbReference type="NCBI Taxonomy" id="265668"/>
    <lineage>
        <taxon>Bacteria</taxon>
        <taxon>Pseudomonadati</taxon>
        <taxon>Pseudomonadota</taxon>
        <taxon>Gammaproteobacteria</taxon>
        <taxon>Vibrionales</taxon>
        <taxon>Vibrionaceae</taxon>
        <taxon>Vibrio</taxon>
    </lineage>
</organism>
<comment type="caution">
    <text evidence="1">The sequence shown here is derived from an EMBL/GenBank/DDBJ whole genome shotgun (WGS) entry which is preliminary data.</text>
</comment>
<protein>
    <submittedName>
        <fullName evidence="1">Uncharacterized protein</fullName>
    </submittedName>
</protein>
<name>A0A3N3E1V3_9VIBR</name>
<dbReference type="EMBL" id="RKIK01000019">
    <property type="protein sequence ID" value="ROV60580.1"/>
    <property type="molecule type" value="Genomic_DNA"/>
</dbReference>
<gene>
    <name evidence="1" type="ORF">EGH82_08705</name>
</gene>
<proteinExistence type="predicted"/>